<feature type="transmembrane region" description="Helical" evidence="1">
    <location>
        <begin position="204"/>
        <end position="227"/>
    </location>
</feature>
<feature type="transmembrane region" description="Helical" evidence="1">
    <location>
        <begin position="171"/>
        <end position="192"/>
    </location>
</feature>
<protein>
    <submittedName>
        <fullName evidence="3">Acyltransferase</fullName>
    </submittedName>
</protein>
<dbReference type="Proteomes" id="UP000647133">
    <property type="component" value="Unassembled WGS sequence"/>
</dbReference>
<evidence type="ECO:0000256" key="1">
    <source>
        <dbReference type="SAM" id="Phobius"/>
    </source>
</evidence>
<reference evidence="3 4" key="1">
    <citation type="submission" date="2020-09" db="EMBL/GenBank/DDBJ databases">
        <title>Echinicola sp. CAU 1574 isolated from sand of Sido Beach.</title>
        <authorList>
            <person name="Kim W."/>
        </authorList>
    </citation>
    <scope>NUCLEOTIDE SEQUENCE [LARGE SCALE GENOMIC DNA]</scope>
    <source>
        <strain evidence="3 4">CAU 1574</strain>
    </source>
</reference>
<keyword evidence="1" id="KW-1133">Transmembrane helix</keyword>
<keyword evidence="1" id="KW-0472">Membrane</keyword>
<accession>A0ABR9AF48</accession>
<dbReference type="GO" id="GO:0016746">
    <property type="term" value="F:acyltransferase activity"/>
    <property type="evidence" value="ECO:0007669"/>
    <property type="project" value="UniProtKB-KW"/>
</dbReference>
<feature type="transmembrane region" description="Helical" evidence="1">
    <location>
        <begin position="298"/>
        <end position="320"/>
    </location>
</feature>
<dbReference type="RefSeq" id="WP_192007068.1">
    <property type="nucleotide sequence ID" value="NZ_JACYTQ010000001.1"/>
</dbReference>
<keyword evidence="4" id="KW-1185">Reference proteome</keyword>
<feature type="transmembrane region" description="Helical" evidence="1">
    <location>
        <begin position="143"/>
        <end position="164"/>
    </location>
</feature>
<dbReference type="InterPro" id="IPR050879">
    <property type="entry name" value="Acyltransferase_3"/>
</dbReference>
<keyword evidence="3" id="KW-0808">Transferase</keyword>
<comment type="caution">
    <text evidence="3">The sequence shown here is derived from an EMBL/GenBank/DDBJ whole genome shotgun (WGS) entry which is preliminary data.</text>
</comment>
<dbReference type="PANTHER" id="PTHR23028">
    <property type="entry name" value="ACETYLTRANSFERASE"/>
    <property type="match status" value="1"/>
</dbReference>
<proteinExistence type="predicted"/>
<feature type="transmembrane region" description="Helical" evidence="1">
    <location>
        <begin position="236"/>
        <end position="254"/>
    </location>
</feature>
<feature type="transmembrane region" description="Helical" evidence="1">
    <location>
        <begin position="55"/>
        <end position="72"/>
    </location>
</feature>
<feature type="transmembrane region" description="Helical" evidence="1">
    <location>
        <begin position="118"/>
        <end position="137"/>
    </location>
</feature>
<feature type="transmembrane region" description="Helical" evidence="1">
    <location>
        <begin position="326"/>
        <end position="351"/>
    </location>
</feature>
<dbReference type="Pfam" id="PF01757">
    <property type="entry name" value="Acyl_transf_3"/>
    <property type="match status" value="1"/>
</dbReference>
<name>A0ABR9AF48_9BACT</name>
<feature type="transmembrane region" description="Helical" evidence="1">
    <location>
        <begin position="92"/>
        <end position="111"/>
    </location>
</feature>
<keyword evidence="3" id="KW-0012">Acyltransferase</keyword>
<sequence>MVRTIPLKALSPKYLPSLTGFRALAAFMVFFHHINPLKDTKAPSLLVKMIDEMHIGVSLFFVLSGFIISYQYLLTRQVSYGSYLWKRFTRIFPLFGILTLLTYGVSFWYFNEISVDQLWELFFNMTLLKGFFGNYIFTGIAQAWTLTVEECFYLTAPVLAAFLFKNSTFHLLLLTFLILLTGIALMVLSQLLPIDGFMPDFKFLFHFTFFGRSFEFLMGMFIAQLFVKSKAIKRRYFTLVGTAGVLLTLLFLALLSEDGAAGDSQWTGIVINNFLLPIIGIGPLIWGLLHEKTYLKTFLATPFMQLLGNASYAFYLIHIGLFKDYIAIYISNFWLLLIVLQVIAILLFLYIETPIKIFLRKIH</sequence>
<feature type="transmembrane region" description="Helical" evidence="1">
    <location>
        <begin position="266"/>
        <end position="286"/>
    </location>
</feature>
<feature type="domain" description="Acyltransferase 3" evidence="2">
    <location>
        <begin position="17"/>
        <end position="350"/>
    </location>
</feature>
<dbReference type="InterPro" id="IPR002656">
    <property type="entry name" value="Acyl_transf_3_dom"/>
</dbReference>
<evidence type="ECO:0000313" key="3">
    <source>
        <dbReference type="EMBL" id="MBD8487291.1"/>
    </source>
</evidence>
<keyword evidence="1" id="KW-0812">Transmembrane</keyword>
<organism evidence="3 4">
    <name type="scientific">Echinicola arenosa</name>
    <dbReference type="NCBI Taxonomy" id="2774144"/>
    <lineage>
        <taxon>Bacteria</taxon>
        <taxon>Pseudomonadati</taxon>
        <taxon>Bacteroidota</taxon>
        <taxon>Cytophagia</taxon>
        <taxon>Cytophagales</taxon>
        <taxon>Cyclobacteriaceae</taxon>
        <taxon>Echinicola</taxon>
    </lineage>
</organism>
<gene>
    <name evidence="3" type="ORF">IFO69_00885</name>
</gene>
<dbReference type="PANTHER" id="PTHR23028:SF53">
    <property type="entry name" value="ACYL_TRANSF_3 DOMAIN-CONTAINING PROTEIN"/>
    <property type="match status" value="1"/>
</dbReference>
<evidence type="ECO:0000259" key="2">
    <source>
        <dbReference type="Pfam" id="PF01757"/>
    </source>
</evidence>
<dbReference type="EMBL" id="JACYTQ010000001">
    <property type="protein sequence ID" value="MBD8487291.1"/>
    <property type="molecule type" value="Genomic_DNA"/>
</dbReference>
<feature type="transmembrane region" description="Helical" evidence="1">
    <location>
        <begin position="14"/>
        <end position="34"/>
    </location>
</feature>
<evidence type="ECO:0000313" key="4">
    <source>
        <dbReference type="Proteomes" id="UP000647133"/>
    </source>
</evidence>